<protein>
    <submittedName>
        <fullName evidence="2">Uncharacterized protein</fullName>
    </submittedName>
</protein>
<evidence type="ECO:0000313" key="2">
    <source>
        <dbReference type="EMBL" id="ESU34693.1"/>
    </source>
</evidence>
<sequence>MPLQKKSTNILTAMYKSAPRTIIPQERCDLSLALTGPVPMEARGNRAISWPPVGVLLILFFSILIDLSKGNSGLSTTYGLIISLIEENNNRV</sequence>
<proteinExistence type="predicted"/>
<accession>V6T738</accession>
<dbReference type="Proteomes" id="UP000018320">
    <property type="component" value="Unassembled WGS sequence"/>
</dbReference>
<keyword evidence="1" id="KW-1133">Transmembrane helix</keyword>
<organism evidence="2 3">
    <name type="scientific">Giardia intestinalis</name>
    <name type="common">Giardia lamblia</name>
    <dbReference type="NCBI Taxonomy" id="5741"/>
    <lineage>
        <taxon>Eukaryota</taxon>
        <taxon>Metamonada</taxon>
        <taxon>Diplomonadida</taxon>
        <taxon>Hexamitidae</taxon>
        <taxon>Giardiinae</taxon>
        <taxon>Giardia</taxon>
    </lineage>
</organism>
<dbReference type="VEuPathDB" id="GiardiaDB:DHA2_153468"/>
<feature type="transmembrane region" description="Helical" evidence="1">
    <location>
        <begin position="47"/>
        <end position="65"/>
    </location>
</feature>
<reference evidence="2 3" key="2">
    <citation type="journal article" date="2013" name="Genome Biol. Evol.">
        <title>Genome sequencing of Giardia lamblia genotypes A2 and B isolates (DH and GS) and comparative analysis with the genomes of genotypes A1 and E (WB and Pig).</title>
        <authorList>
            <person name="Adam R.D."/>
            <person name="Dahlstrom E.W."/>
            <person name="Martens C.A."/>
            <person name="Bruno D.P."/>
            <person name="Barbian K.D."/>
            <person name="Ricklefs S.M."/>
            <person name="Hernandez M.M."/>
            <person name="Narla N.P."/>
            <person name="Patel R.B."/>
            <person name="Porcella S.F."/>
            <person name="Nash T.E."/>
        </authorList>
    </citation>
    <scope>NUCLEOTIDE SEQUENCE [LARGE SCALE GENOMIC DNA]</scope>
    <source>
        <strain evidence="2 3">DH</strain>
    </source>
</reference>
<dbReference type="AlphaFoldDB" id="V6T738"/>
<keyword evidence="1" id="KW-0812">Transmembrane</keyword>
<dbReference type="EMBL" id="AHGT01000188">
    <property type="protein sequence ID" value="ESU34693.1"/>
    <property type="molecule type" value="Genomic_DNA"/>
</dbReference>
<keyword evidence="1" id="KW-0472">Membrane</keyword>
<comment type="caution">
    <text evidence="2">The sequence shown here is derived from an EMBL/GenBank/DDBJ whole genome shotgun (WGS) entry which is preliminary data.</text>
</comment>
<gene>
    <name evidence="2" type="ORF">DHA2_153468</name>
</gene>
<reference evidence="3" key="1">
    <citation type="submission" date="2012-02" db="EMBL/GenBank/DDBJ databases">
        <title>Genome sequencing of Giardia lamblia Genotypes A2 and B isolates (DH and GS) and comparative analysis with the genomes of Genotypes A1 and E (WB and Pig).</title>
        <authorList>
            <person name="Adam R."/>
            <person name="Dahlstrom E."/>
            <person name="Martens C."/>
            <person name="Bruno D."/>
            <person name="Barbian K."/>
            <person name="Porcella S.F."/>
            <person name="Nash T."/>
        </authorList>
    </citation>
    <scope>NUCLEOTIDE SEQUENCE</scope>
    <source>
        <strain evidence="3">DH</strain>
    </source>
</reference>
<evidence type="ECO:0000313" key="3">
    <source>
        <dbReference type="Proteomes" id="UP000018320"/>
    </source>
</evidence>
<name>V6T738_GIAIN</name>
<evidence type="ECO:0000256" key="1">
    <source>
        <dbReference type="SAM" id="Phobius"/>
    </source>
</evidence>